<proteinExistence type="predicted"/>
<sequence>MATARIPNNVPTIQTIDQIIGTISDQFSAQQLRIQCKIQEQVQTTNVRFAALTKQMQQLISTTTEQPADTYTTAGDLMVSWRGAA</sequence>
<organism evidence="1 2">
    <name type="scientific">Romanomermis culicivorax</name>
    <name type="common">Nematode worm</name>
    <dbReference type="NCBI Taxonomy" id="13658"/>
    <lineage>
        <taxon>Eukaryota</taxon>
        <taxon>Metazoa</taxon>
        <taxon>Ecdysozoa</taxon>
        <taxon>Nematoda</taxon>
        <taxon>Enoplea</taxon>
        <taxon>Dorylaimia</taxon>
        <taxon>Mermithida</taxon>
        <taxon>Mermithoidea</taxon>
        <taxon>Mermithidae</taxon>
        <taxon>Romanomermis</taxon>
    </lineage>
</organism>
<dbReference type="Proteomes" id="UP000887565">
    <property type="component" value="Unplaced"/>
</dbReference>
<evidence type="ECO:0000313" key="1">
    <source>
        <dbReference type="Proteomes" id="UP000887565"/>
    </source>
</evidence>
<protein>
    <submittedName>
        <fullName evidence="2">Uncharacterized protein</fullName>
    </submittedName>
</protein>
<reference evidence="2" key="1">
    <citation type="submission" date="2022-11" db="UniProtKB">
        <authorList>
            <consortium name="WormBaseParasite"/>
        </authorList>
    </citation>
    <scope>IDENTIFICATION</scope>
</reference>
<dbReference type="WBParaSite" id="nRc.2.0.1.t20172-RA">
    <property type="protein sequence ID" value="nRc.2.0.1.t20172-RA"/>
    <property type="gene ID" value="nRc.2.0.1.g20172"/>
</dbReference>
<keyword evidence="1" id="KW-1185">Reference proteome</keyword>
<evidence type="ECO:0000313" key="2">
    <source>
        <dbReference type="WBParaSite" id="nRc.2.0.1.t20172-RA"/>
    </source>
</evidence>
<dbReference type="AlphaFoldDB" id="A0A915J390"/>
<name>A0A915J390_ROMCU</name>
<accession>A0A915J390</accession>